<dbReference type="Pfam" id="PF00319">
    <property type="entry name" value="SRF-TF"/>
    <property type="match status" value="1"/>
</dbReference>
<dbReference type="PROSITE" id="PS50066">
    <property type="entry name" value="MADS_BOX_2"/>
    <property type="match status" value="1"/>
</dbReference>
<gene>
    <name evidence="7" type="ORF">KI387_044692</name>
</gene>
<evidence type="ECO:0000259" key="6">
    <source>
        <dbReference type="PROSITE" id="PS50066"/>
    </source>
</evidence>
<comment type="caution">
    <text evidence="7">The sequence shown here is derived from an EMBL/GenBank/DDBJ whole genome shotgun (WGS) entry which is preliminary data.</text>
</comment>
<dbReference type="GO" id="GO:0005634">
    <property type="term" value="C:nucleus"/>
    <property type="evidence" value="ECO:0007669"/>
    <property type="project" value="UniProtKB-SubCell"/>
</dbReference>
<evidence type="ECO:0000256" key="5">
    <source>
        <dbReference type="ARBA" id="ARBA00023242"/>
    </source>
</evidence>
<keyword evidence="5" id="KW-0539">Nucleus</keyword>
<dbReference type="InterPro" id="IPR036879">
    <property type="entry name" value="TF_MADSbox_sf"/>
</dbReference>
<dbReference type="SUPFAM" id="SSF55455">
    <property type="entry name" value="SRF-like"/>
    <property type="match status" value="1"/>
</dbReference>
<keyword evidence="2" id="KW-0805">Transcription regulation</keyword>
<dbReference type="InterPro" id="IPR002100">
    <property type="entry name" value="TF_MADSbox"/>
</dbReference>
<evidence type="ECO:0000256" key="2">
    <source>
        <dbReference type="ARBA" id="ARBA00023015"/>
    </source>
</evidence>
<feature type="non-terminal residue" evidence="7">
    <location>
        <position position="69"/>
    </location>
</feature>
<sequence>LEEDLEKASMGRGKVQVKKIENRTNRQVTFCKRKNGLLKKATELSVLCDAEVALIIYASSGKIYEYANN</sequence>
<dbReference type="Proteomes" id="UP000824469">
    <property type="component" value="Unassembled WGS sequence"/>
</dbReference>
<dbReference type="GO" id="GO:0000977">
    <property type="term" value="F:RNA polymerase II transcription regulatory region sequence-specific DNA binding"/>
    <property type="evidence" value="ECO:0007669"/>
    <property type="project" value="InterPro"/>
</dbReference>
<keyword evidence="3" id="KW-0238">DNA-binding</keyword>
<feature type="domain" description="MADS-box" evidence="6">
    <location>
        <begin position="10"/>
        <end position="69"/>
    </location>
</feature>
<dbReference type="OMA" id="KIYEYAN"/>
<dbReference type="PANTHER" id="PTHR48019">
    <property type="entry name" value="SERUM RESPONSE FACTOR HOMOLOG"/>
    <property type="match status" value="1"/>
</dbReference>
<reference evidence="7 8" key="1">
    <citation type="journal article" date="2021" name="Nat. Plants">
        <title>The Taxus genome provides insights into paclitaxel biosynthesis.</title>
        <authorList>
            <person name="Xiong X."/>
            <person name="Gou J."/>
            <person name="Liao Q."/>
            <person name="Li Y."/>
            <person name="Zhou Q."/>
            <person name="Bi G."/>
            <person name="Li C."/>
            <person name="Du R."/>
            <person name="Wang X."/>
            <person name="Sun T."/>
            <person name="Guo L."/>
            <person name="Liang H."/>
            <person name="Lu P."/>
            <person name="Wu Y."/>
            <person name="Zhang Z."/>
            <person name="Ro D.K."/>
            <person name="Shang Y."/>
            <person name="Huang S."/>
            <person name="Yan J."/>
        </authorList>
    </citation>
    <scope>NUCLEOTIDE SEQUENCE [LARGE SCALE GENOMIC DNA]</scope>
    <source>
        <strain evidence="7">Ta-2019</strain>
    </source>
</reference>
<name>A0AA38FTF3_TAXCH</name>
<dbReference type="SMART" id="SM00432">
    <property type="entry name" value="MADS"/>
    <property type="match status" value="1"/>
</dbReference>
<evidence type="ECO:0000313" key="7">
    <source>
        <dbReference type="EMBL" id="KAH9310287.1"/>
    </source>
</evidence>
<dbReference type="AlphaFoldDB" id="A0AA38FTF3"/>
<protein>
    <recommendedName>
        <fullName evidence="6">MADS-box domain-containing protein</fullName>
    </recommendedName>
</protein>
<dbReference type="GO" id="GO:0045944">
    <property type="term" value="P:positive regulation of transcription by RNA polymerase II"/>
    <property type="evidence" value="ECO:0007669"/>
    <property type="project" value="InterPro"/>
</dbReference>
<dbReference type="EMBL" id="JAHRHJ020000007">
    <property type="protein sequence ID" value="KAH9310287.1"/>
    <property type="molecule type" value="Genomic_DNA"/>
</dbReference>
<keyword evidence="4" id="KW-0804">Transcription</keyword>
<dbReference type="InterPro" id="IPR050142">
    <property type="entry name" value="MADS-box/MEF2_TF"/>
</dbReference>
<evidence type="ECO:0000256" key="4">
    <source>
        <dbReference type="ARBA" id="ARBA00023163"/>
    </source>
</evidence>
<feature type="non-terminal residue" evidence="7">
    <location>
        <position position="1"/>
    </location>
</feature>
<organism evidence="7 8">
    <name type="scientific">Taxus chinensis</name>
    <name type="common">Chinese yew</name>
    <name type="synonym">Taxus wallichiana var. chinensis</name>
    <dbReference type="NCBI Taxonomy" id="29808"/>
    <lineage>
        <taxon>Eukaryota</taxon>
        <taxon>Viridiplantae</taxon>
        <taxon>Streptophyta</taxon>
        <taxon>Embryophyta</taxon>
        <taxon>Tracheophyta</taxon>
        <taxon>Spermatophyta</taxon>
        <taxon>Pinopsida</taxon>
        <taxon>Pinidae</taxon>
        <taxon>Conifers II</taxon>
        <taxon>Cupressales</taxon>
        <taxon>Taxaceae</taxon>
        <taxon>Taxus</taxon>
    </lineage>
</organism>
<keyword evidence="8" id="KW-1185">Reference proteome</keyword>
<evidence type="ECO:0000256" key="1">
    <source>
        <dbReference type="ARBA" id="ARBA00004123"/>
    </source>
</evidence>
<dbReference type="GO" id="GO:0046983">
    <property type="term" value="F:protein dimerization activity"/>
    <property type="evidence" value="ECO:0007669"/>
    <property type="project" value="InterPro"/>
</dbReference>
<evidence type="ECO:0000256" key="3">
    <source>
        <dbReference type="ARBA" id="ARBA00023125"/>
    </source>
</evidence>
<proteinExistence type="predicted"/>
<dbReference type="Gene3D" id="3.40.1810.10">
    <property type="entry name" value="Transcription factor, MADS-box"/>
    <property type="match status" value="1"/>
</dbReference>
<dbReference type="PRINTS" id="PR00404">
    <property type="entry name" value="MADSDOMAIN"/>
</dbReference>
<evidence type="ECO:0000313" key="8">
    <source>
        <dbReference type="Proteomes" id="UP000824469"/>
    </source>
</evidence>
<accession>A0AA38FTF3</accession>
<dbReference type="InterPro" id="IPR033896">
    <property type="entry name" value="MEF2-like_N"/>
</dbReference>
<dbReference type="PROSITE" id="PS00350">
    <property type="entry name" value="MADS_BOX_1"/>
    <property type="match status" value="1"/>
</dbReference>
<dbReference type="CDD" id="cd00265">
    <property type="entry name" value="MADS_MEF2_like"/>
    <property type="match status" value="1"/>
</dbReference>
<comment type="subcellular location">
    <subcellularLocation>
        <location evidence="1">Nucleus</location>
    </subcellularLocation>
</comment>